<dbReference type="Gene3D" id="1.10.287.630">
    <property type="entry name" value="Helix hairpin bin"/>
    <property type="match status" value="1"/>
</dbReference>
<name>A0A444UEI7_ACIRT</name>
<feature type="region of interest" description="Disordered" evidence="9">
    <location>
        <begin position="157"/>
        <end position="189"/>
    </location>
</feature>
<dbReference type="InterPro" id="IPR018488">
    <property type="entry name" value="cNMP-bd_CS"/>
</dbReference>
<dbReference type="SMART" id="SM00100">
    <property type="entry name" value="cNMP"/>
    <property type="match status" value="1"/>
</dbReference>
<evidence type="ECO:0000313" key="12">
    <source>
        <dbReference type="EMBL" id="RXM33594.1"/>
    </source>
</evidence>
<dbReference type="FunFam" id="1.10.287.630:FF:000001">
    <property type="entry name" value="Cyclic nucleotide-gated channel alpha 3"/>
    <property type="match status" value="1"/>
</dbReference>
<dbReference type="GO" id="GO:0005223">
    <property type="term" value="F:intracellularly cGMP-activated cation channel activity"/>
    <property type="evidence" value="ECO:0007669"/>
    <property type="project" value="TreeGrafter"/>
</dbReference>
<comment type="subcellular location">
    <subcellularLocation>
        <location evidence="1">Membrane</location>
        <topology evidence="1">Multi-pass membrane protein</topology>
    </subcellularLocation>
</comment>
<dbReference type="GO" id="GO:0017071">
    <property type="term" value="C:intracellular cyclic nucleotide activated cation channel complex"/>
    <property type="evidence" value="ECO:0007669"/>
    <property type="project" value="TreeGrafter"/>
</dbReference>
<dbReference type="PROSITE" id="PS00888">
    <property type="entry name" value="CNMP_BINDING_1"/>
    <property type="match status" value="1"/>
</dbReference>
<dbReference type="GO" id="GO:0005222">
    <property type="term" value="F:intracellularly cAMP-activated cation channel activity"/>
    <property type="evidence" value="ECO:0007669"/>
    <property type="project" value="TreeGrafter"/>
</dbReference>
<keyword evidence="2" id="KW-0813">Transport</keyword>
<dbReference type="GO" id="GO:0044877">
    <property type="term" value="F:protein-containing complex binding"/>
    <property type="evidence" value="ECO:0007669"/>
    <property type="project" value="TreeGrafter"/>
</dbReference>
<dbReference type="PROSITE" id="PS50042">
    <property type="entry name" value="CNMP_BINDING_3"/>
    <property type="match status" value="1"/>
</dbReference>
<evidence type="ECO:0000256" key="7">
    <source>
        <dbReference type="ARBA" id="ARBA00023286"/>
    </source>
</evidence>
<feature type="region of interest" description="Disordered" evidence="9">
    <location>
        <begin position="242"/>
        <end position="373"/>
    </location>
</feature>
<organism evidence="12 13">
    <name type="scientific">Acipenser ruthenus</name>
    <name type="common">Sterlet sturgeon</name>
    <dbReference type="NCBI Taxonomy" id="7906"/>
    <lineage>
        <taxon>Eukaryota</taxon>
        <taxon>Metazoa</taxon>
        <taxon>Chordata</taxon>
        <taxon>Craniata</taxon>
        <taxon>Vertebrata</taxon>
        <taxon>Euteleostomi</taxon>
        <taxon>Actinopterygii</taxon>
        <taxon>Chondrostei</taxon>
        <taxon>Acipenseriformes</taxon>
        <taxon>Acipenseridae</taxon>
        <taxon>Acipenser</taxon>
    </lineage>
</organism>
<feature type="compositionally biased region" description="Acidic residues" evidence="9">
    <location>
        <begin position="1065"/>
        <end position="1074"/>
    </location>
</feature>
<evidence type="ECO:0000256" key="5">
    <source>
        <dbReference type="ARBA" id="ARBA00023065"/>
    </source>
</evidence>
<evidence type="ECO:0000256" key="6">
    <source>
        <dbReference type="ARBA" id="ARBA00023136"/>
    </source>
</evidence>
<keyword evidence="7" id="KW-1071">Ligand-gated ion channel</keyword>
<dbReference type="GO" id="GO:0001895">
    <property type="term" value="P:retina homeostasis"/>
    <property type="evidence" value="ECO:0007669"/>
    <property type="project" value="TreeGrafter"/>
</dbReference>
<dbReference type="AlphaFoldDB" id="A0A444UEI7"/>
<comment type="caution">
    <text evidence="12">The sequence shown here is derived from an EMBL/GenBank/DDBJ whole genome shotgun (WGS) entry which is preliminary data.</text>
</comment>
<evidence type="ECO:0000256" key="9">
    <source>
        <dbReference type="SAM" id="MobiDB-lite"/>
    </source>
</evidence>
<feature type="compositionally biased region" description="Basic and acidic residues" evidence="9">
    <location>
        <begin position="488"/>
        <end position="515"/>
    </location>
</feature>
<dbReference type="SUPFAM" id="SSF81324">
    <property type="entry name" value="Voltage-gated potassium channels"/>
    <property type="match status" value="1"/>
</dbReference>
<evidence type="ECO:0000313" key="13">
    <source>
        <dbReference type="Proteomes" id="UP000289886"/>
    </source>
</evidence>
<keyword evidence="3 10" id="KW-0812">Transmembrane</keyword>
<feature type="transmembrane region" description="Helical" evidence="10">
    <location>
        <begin position="680"/>
        <end position="700"/>
    </location>
</feature>
<feature type="transmembrane region" description="Helical" evidence="10">
    <location>
        <begin position="732"/>
        <end position="757"/>
    </location>
</feature>
<protein>
    <submittedName>
        <fullName evidence="12">Cyclic nucleotide-gated cation channel beta-1</fullName>
    </submittedName>
</protein>
<dbReference type="Gene3D" id="1.10.287.70">
    <property type="match status" value="1"/>
</dbReference>
<feature type="region of interest" description="Disordered" evidence="9">
    <location>
        <begin position="983"/>
        <end position="1003"/>
    </location>
</feature>
<dbReference type="InterPro" id="IPR014710">
    <property type="entry name" value="RmlC-like_jellyroll"/>
</dbReference>
<feature type="region of interest" description="Disordered" evidence="9">
    <location>
        <begin position="1"/>
        <end position="79"/>
    </location>
</feature>
<dbReference type="CDD" id="cd00038">
    <property type="entry name" value="CAP_ED"/>
    <property type="match status" value="1"/>
</dbReference>
<feature type="region of interest" description="Disordered" evidence="9">
    <location>
        <begin position="455"/>
        <end position="543"/>
    </location>
</feature>
<dbReference type="InterPro" id="IPR000595">
    <property type="entry name" value="cNMP-bd_dom"/>
</dbReference>
<accession>A0A444UEI7</accession>
<keyword evidence="13" id="KW-1185">Reference proteome</keyword>
<feature type="compositionally biased region" description="Pro residues" evidence="9">
    <location>
        <begin position="28"/>
        <end position="37"/>
    </location>
</feature>
<dbReference type="GO" id="GO:0030553">
    <property type="term" value="F:cGMP binding"/>
    <property type="evidence" value="ECO:0007669"/>
    <property type="project" value="TreeGrafter"/>
</dbReference>
<sequence length="1111" mass="123884">MFSWVVKVVPQPPEPPRPLGEDVKPEPEPTPPPPAPVKKPVEVKEKVSQPQNVAAKLAEKPPEPAENSSAASTEEKSASGGVLSWFSQGLDSVLPKPVESLRLPRASAETEQWPHGAMTGQAAGCLAGAQLTCASPPRQGGVFSWIVQGLAKVVPQPEDKYKDSEVEENPTEVETVKEEEKPPPPMEEPAIKIIEVVSVSEDSKDALSEIDNAAQTIPSFTASTASVFSWLKQGLEKVVPQPAELHAPLNTETAQKQKPAEKKEEAPAAKPDAPAKKEEVKEPPPPVKVSILPETVEDIVVEEVDSDWENEKQEEPEGQLTQPEPEKEETPAMTVQELEPEQEQQGQQEETQGEDTQTLAAQHQQPQKPLIQTRIVELEDAETQTERWTPLLQQQQAEAAEEKRLQVTYEQSEDEEEILECLVDVCPARGFPSPVREKPGQEVKVVQEVEPVRLPEPIQEVEPKQEVETLQEPEPVQEVEAEPEPELEPEKEVGPVEPVKEPQPVKKEKTEKEEVVEPPVSTEQEEESQVIEEECDEGSKVSLHPAVNVEDVDSAGDSSSAPGSLSLPSIVHPSSAHASTTLTVPGVPATARRDRAPSVTSQTSAIVNERLQELVKLFKGRTEKVKEKLIDPDSSSDEESPSAYLMYVLWLFFVTLAWNWNLWLIPVRWAFPYQTPDNLYLWLLMDYLCDLIYILDIFIFQARLQFVRGGDIIYSAFYEFNDRLEAILSKAYIYRVIITTGYLLYCLHCNACLFYWASDYEGLGSTKWVYDGVGNSYIRCYYFAVKTLITIGGLPDPKTLFEIIFQLLNYFIGVFAFSVMIGQMRDVVGAATAGQTYYRACMDSTINYMNLYKIPRSVQNRVKTWYDYTWQSQGMLDEQELLVQLPDKMRLDIAVDVNYQIVAKVALFEGCDRQMIYDMLKRLKSVVYLPGDFVCKKGEIGREMYIIKAGEVQVVGGPDGKTVFVTLRGGSVFGEIRKMLTKDTKKAEGVEPKGVQHVIPPRPETPKLLRAALALTLKTRKSGSFSKLKMKKSSSVEPQPSSSMPVPPASPMHRRSPVPQTKLAEDDDDTEDMVSESADGSMLFRMSPSHTGEDQVLTVEGVPNEKEDPKE</sequence>
<dbReference type="EMBL" id="SCEB01214731">
    <property type="protein sequence ID" value="RXM33594.1"/>
    <property type="molecule type" value="Genomic_DNA"/>
</dbReference>
<dbReference type="Proteomes" id="UP000289886">
    <property type="component" value="Unassembled WGS sequence"/>
</dbReference>
<feature type="domain" description="Cyclic nucleotide-binding" evidence="11">
    <location>
        <begin position="907"/>
        <end position="990"/>
    </location>
</feature>
<keyword evidence="4 10" id="KW-1133">Transmembrane helix</keyword>
<evidence type="ECO:0000256" key="3">
    <source>
        <dbReference type="ARBA" id="ARBA00022692"/>
    </source>
</evidence>
<evidence type="ECO:0000256" key="10">
    <source>
        <dbReference type="SAM" id="Phobius"/>
    </source>
</evidence>
<dbReference type="GO" id="GO:0001750">
    <property type="term" value="C:photoreceptor outer segment"/>
    <property type="evidence" value="ECO:0007669"/>
    <property type="project" value="TreeGrafter"/>
</dbReference>
<feature type="compositionally biased region" description="Basic and acidic residues" evidence="9">
    <location>
        <begin position="258"/>
        <end position="282"/>
    </location>
</feature>
<reference evidence="12 13" key="1">
    <citation type="submission" date="2019-01" db="EMBL/GenBank/DDBJ databases">
        <title>Draft Genome and Complete Hox-Cluster Characterization of the Sterlet Sturgeon (Acipenser ruthenus).</title>
        <authorList>
            <person name="Wei Q."/>
        </authorList>
    </citation>
    <scope>NUCLEOTIDE SEQUENCE [LARGE SCALE GENOMIC DNA]</scope>
    <source>
        <strain evidence="12">WHYD16114868_AA</strain>
        <tissue evidence="12">Blood</tissue>
    </source>
</reference>
<evidence type="ECO:0000259" key="11">
    <source>
        <dbReference type="PROSITE" id="PS50042"/>
    </source>
</evidence>
<keyword evidence="6 10" id="KW-0472">Membrane</keyword>
<feature type="compositionally biased region" description="Acidic residues" evidence="9">
    <location>
        <begin position="469"/>
        <end position="487"/>
    </location>
</feature>
<dbReference type="GO" id="GO:0005886">
    <property type="term" value="C:plasma membrane"/>
    <property type="evidence" value="ECO:0007669"/>
    <property type="project" value="TreeGrafter"/>
</dbReference>
<dbReference type="InterPro" id="IPR050866">
    <property type="entry name" value="CNG_cation_channel"/>
</dbReference>
<keyword evidence="8" id="KW-0407">Ion channel</keyword>
<keyword evidence="5" id="KW-0406">Ion transport</keyword>
<feature type="transmembrane region" description="Helical" evidence="10">
    <location>
        <begin position="803"/>
        <end position="821"/>
    </location>
</feature>
<feature type="transmembrane region" description="Helical" evidence="10">
    <location>
        <begin position="644"/>
        <end position="660"/>
    </location>
</feature>
<dbReference type="FunFam" id="1.10.287.70:FF:000072">
    <property type="entry name" value="Cyclic nucleotide gated channel beta 3"/>
    <property type="match status" value="1"/>
</dbReference>
<dbReference type="Gene3D" id="2.60.120.10">
    <property type="entry name" value="Jelly Rolls"/>
    <property type="match status" value="1"/>
</dbReference>
<evidence type="ECO:0000256" key="4">
    <source>
        <dbReference type="ARBA" id="ARBA00022989"/>
    </source>
</evidence>
<dbReference type="PANTHER" id="PTHR45638">
    <property type="entry name" value="CYCLIC NUCLEOTIDE-GATED CATION CHANNEL SUBUNIT A"/>
    <property type="match status" value="1"/>
</dbReference>
<evidence type="ECO:0000256" key="8">
    <source>
        <dbReference type="ARBA" id="ARBA00023303"/>
    </source>
</evidence>
<dbReference type="SUPFAM" id="SSF51206">
    <property type="entry name" value="cAMP-binding domain-like"/>
    <property type="match status" value="1"/>
</dbReference>
<dbReference type="Pfam" id="PF00027">
    <property type="entry name" value="cNMP_binding"/>
    <property type="match status" value="1"/>
</dbReference>
<feature type="compositionally biased region" description="Low complexity" evidence="9">
    <location>
        <begin position="343"/>
        <end position="359"/>
    </location>
</feature>
<dbReference type="PANTHER" id="PTHR45638:SF16">
    <property type="entry name" value="CYCLIC NUCLEOTIDE-GATED CATION CHANNEL BETA-1"/>
    <property type="match status" value="1"/>
</dbReference>
<evidence type="ECO:0000256" key="2">
    <source>
        <dbReference type="ARBA" id="ARBA00022448"/>
    </source>
</evidence>
<feature type="region of interest" description="Disordered" evidence="9">
    <location>
        <begin position="1024"/>
        <end position="1111"/>
    </location>
</feature>
<feature type="compositionally biased region" description="Acidic residues" evidence="9">
    <location>
        <begin position="523"/>
        <end position="536"/>
    </location>
</feature>
<feature type="compositionally biased region" description="Acidic residues" evidence="9">
    <location>
        <begin position="295"/>
        <end position="308"/>
    </location>
</feature>
<feature type="compositionally biased region" description="Low complexity" evidence="9">
    <location>
        <begin position="1024"/>
        <end position="1044"/>
    </location>
</feature>
<gene>
    <name evidence="12" type="ORF">EOD39_1296</name>
</gene>
<dbReference type="InterPro" id="IPR018490">
    <property type="entry name" value="cNMP-bd_dom_sf"/>
</dbReference>
<proteinExistence type="predicted"/>
<evidence type="ECO:0000256" key="1">
    <source>
        <dbReference type="ARBA" id="ARBA00004141"/>
    </source>
</evidence>